<evidence type="ECO:0000259" key="2">
    <source>
        <dbReference type="PROSITE" id="PS51782"/>
    </source>
</evidence>
<dbReference type="EMBL" id="CP000513">
    <property type="protein sequence ID" value="ABQ13894.1"/>
    <property type="molecule type" value="Genomic_DNA"/>
</dbReference>
<dbReference type="PANTHER" id="PTHR21666:SF263">
    <property type="entry name" value="MUREIN HYDROLASE ACTIVATOR NLPD"/>
    <property type="match status" value="1"/>
</dbReference>
<dbReference type="KEGG" id="dno:DNO_0958"/>
<dbReference type="OrthoDB" id="9795421at2"/>
<dbReference type="SUPFAM" id="SSF51261">
    <property type="entry name" value="Duplicated hybrid motif"/>
    <property type="match status" value="1"/>
</dbReference>
<protein>
    <submittedName>
        <fullName evidence="3">Lipoprotein</fullName>
    </submittedName>
</protein>
<dbReference type="Proteomes" id="UP000000248">
    <property type="component" value="Chromosome"/>
</dbReference>
<dbReference type="Gene3D" id="3.10.350.10">
    <property type="entry name" value="LysM domain"/>
    <property type="match status" value="1"/>
</dbReference>
<dbReference type="InterPro" id="IPR036779">
    <property type="entry name" value="LysM_dom_sf"/>
</dbReference>
<gene>
    <name evidence="3" type="ordered locus">DNO_0958</name>
</gene>
<dbReference type="GO" id="GO:0032153">
    <property type="term" value="C:cell division site"/>
    <property type="evidence" value="ECO:0007669"/>
    <property type="project" value="TreeGrafter"/>
</dbReference>
<evidence type="ECO:0000313" key="4">
    <source>
        <dbReference type="Proteomes" id="UP000000248"/>
    </source>
</evidence>
<organism evidence="3 4">
    <name type="scientific">Dichelobacter nodosus (strain VCS1703A)</name>
    <dbReference type="NCBI Taxonomy" id="246195"/>
    <lineage>
        <taxon>Bacteria</taxon>
        <taxon>Pseudomonadati</taxon>
        <taxon>Pseudomonadota</taxon>
        <taxon>Gammaproteobacteria</taxon>
        <taxon>Cardiobacteriales</taxon>
        <taxon>Cardiobacteriaceae</taxon>
        <taxon>Dichelobacter</taxon>
    </lineage>
</organism>
<evidence type="ECO:0000256" key="1">
    <source>
        <dbReference type="ARBA" id="ARBA00038420"/>
    </source>
</evidence>
<dbReference type="GO" id="GO:0009279">
    <property type="term" value="C:cell outer membrane"/>
    <property type="evidence" value="ECO:0007669"/>
    <property type="project" value="TreeGrafter"/>
</dbReference>
<dbReference type="AlphaFoldDB" id="A5EY38"/>
<dbReference type="eggNOG" id="COG1388">
    <property type="taxonomic scope" value="Bacteria"/>
</dbReference>
<name>A5EY38_DICNV</name>
<accession>A5EY38</accession>
<dbReference type="Pfam" id="PF01476">
    <property type="entry name" value="LysM"/>
    <property type="match status" value="1"/>
</dbReference>
<dbReference type="InterPro" id="IPR018392">
    <property type="entry name" value="LysM"/>
</dbReference>
<dbReference type="InterPro" id="IPR011055">
    <property type="entry name" value="Dup_hybrid_motif"/>
</dbReference>
<dbReference type="PROSITE" id="PS51782">
    <property type="entry name" value="LYSM"/>
    <property type="match status" value="1"/>
</dbReference>
<reference evidence="3 4" key="1">
    <citation type="journal article" date="2007" name="Nat. Biotechnol.">
        <title>Genome sequence and identification of candidate vaccine antigens from the animal pathogen Dichelobacter nodosus.</title>
        <authorList>
            <person name="Myers G.S."/>
            <person name="Parker D."/>
            <person name="Al-Hasani K."/>
            <person name="Kennan R.M."/>
            <person name="Seemann T."/>
            <person name="Ren Q."/>
            <person name="Badger J.H."/>
            <person name="Selengut J.D."/>
            <person name="Deboy R.T."/>
            <person name="Tettelin H."/>
            <person name="Boyce J.D."/>
            <person name="McCarl V.P."/>
            <person name="Han X."/>
            <person name="Nelson W.C."/>
            <person name="Madupu R."/>
            <person name="Mohamoud Y."/>
            <person name="Holley T."/>
            <person name="Fedorova N."/>
            <person name="Khouri H."/>
            <person name="Bottomley S.P."/>
            <person name="Whittington R.J."/>
            <person name="Adler B."/>
            <person name="Songer J.G."/>
            <person name="Rood J.I."/>
            <person name="Paulsen I.T."/>
        </authorList>
    </citation>
    <scope>NUCLEOTIDE SEQUENCE [LARGE SCALE GENOMIC DNA]</scope>
    <source>
        <strain evidence="3 4">VCS1703A</strain>
    </source>
</reference>
<dbReference type="CDD" id="cd12797">
    <property type="entry name" value="M23_peptidase"/>
    <property type="match status" value="1"/>
</dbReference>
<dbReference type="STRING" id="246195.DNO_0958"/>
<dbReference type="PANTHER" id="PTHR21666">
    <property type="entry name" value="PEPTIDASE-RELATED"/>
    <property type="match status" value="1"/>
</dbReference>
<proteinExistence type="inferred from homology"/>
<dbReference type="GO" id="GO:0004222">
    <property type="term" value="F:metalloendopeptidase activity"/>
    <property type="evidence" value="ECO:0007669"/>
    <property type="project" value="TreeGrafter"/>
</dbReference>
<keyword evidence="3" id="KW-0449">Lipoprotein</keyword>
<dbReference type="eggNOG" id="COG4942">
    <property type="taxonomic scope" value="Bacteria"/>
</dbReference>
<feature type="domain" description="LysM" evidence="2">
    <location>
        <begin position="43"/>
        <end position="87"/>
    </location>
</feature>
<dbReference type="InterPro" id="IPR016047">
    <property type="entry name" value="M23ase_b-sheet_dom"/>
</dbReference>
<sequence length="233" mass="25254">MKKNVKQLWIGFLLTAAVIIAGCHSYPSPYELHGQRGALKPGAPYMIQKGDTLFGIAWRYGLDIDELARWNNITNKNRILAGEALQTIPPIGVMRERIIVPEVTATGMSGWIWPTRGDLAQNFSSNAPGKQGIRISGQRGQKIVAAASGEVAYTGTGLSGFGRMVIIQHPGRILSAYGFLDEILVREGQTIAAGQAIGTMGIAANSTPMLHFETRKQGKPVNPHIYIGTSPRY</sequence>
<dbReference type="InterPro" id="IPR050570">
    <property type="entry name" value="Cell_wall_metabolism_enzyme"/>
</dbReference>
<dbReference type="PROSITE" id="PS51257">
    <property type="entry name" value="PROKAR_LIPOPROTEIN"/>
    <property type="match status" value="1"/>
</dbReference>
<keyword evidence="4" id="KW-1185">Reference proteome</keyword>
<dbReference type="Pfam" id="PF01551">
    <property type="entry name" value="Peptidase_M23"/>
    <property type="match status" value="1"/>
</dbReference>
<dbReference type="HOGENOM" id="CLU_029425_0_4_6"/>
<dbReference type="SMART" id="SM00257">
    <property type="entry name" value="LysM"/>
    <property type="match status" value="1"/>
</dbReference>
<comment type="similarity">
    <text evidence="1">Belongs to the E.coli NlpD/Haemophilus LppB family.</text>
</comment>
<evidence type="ECO:0000313" key="3">
    <source>
        <dbReference type="EMBL" id="ABQ13894.1"/>
    </source>
</evidence>
<dbReference type="CDD" id="cd00118">
    <property type="entry name" value="LysM"/>
    <property type="match status" value="1"/>
</dbReference>
<dbReference type="RefSeq" id="WP_012031271.1">
    <property type="nucleotide sequence ID" value="NC_009446.1"/>
</dbReference>
<dbReference type="Gene3D" id="2.70.70.10">
    <property type="entry name" value="Glucose Permease (Domain IIA)"/>
    <property type="match status" value="1"/>
</dbReference>